<dbReference type="AlphaFoldDB" id="A0AAJ5W802"/>
<reference evidence="2" key="1">
    <citation type="submission" date="2023-03" db="EMBL/GenBank/DDBJ databases">
        <title>Andean soil-derived lignocellulolytic bacterial consortium as a source of novel taxa and putative plastic-active enzymes.</title>
        <authorList>
            <person name="Diaz-Garcia L."/>
            <person name="Chuvochina M."/>
            <person name="Feuerriegel G."/>
            <person name="Bunk B."/>
            <person name="Sproer C."/>
            <person name="Streit W.R."/>
            <person name="Rodriguez L.M."/>
            <person name="Overmann J."/>
            <person name="Jimenez D.J."/>
        </authorList>
    </citation>
    <scope>NUCLEOTIDE SEQUENCE</scope>
    <source>
        <strain evidence="2">MAG 3858</strain>
    </source>
</reference>
<dbReference type="InterPro" id="IPR001509">
    <property type="entry name" value="Epimerase_deHydtase"/>
</dbReference>
<sequence length="310" mass="35079">MHTILGAGGPSANALTRELLNHNQEVRLVSRRPVKTTDTRMTWRKADLLNYSEVLDAVKGSTVIYMCAGLVYDKEIWKQQWPVIMQNLINVAKETQARLLFFDNVYMYGLVNGPMLESTPYHPVSVKGEVRAKIATQLMEEVKSGNIQATIARAADFYGTDSMNSFLDSMVLDKFAKHQTAQWIGNPKKLHNFTYIPDTGKAMYLLGQHEESGNQIWHLPTASPISGQEMIALAADIFGAKGNFITVNKLMLQMVGLFKKVVAGTVEMYYQYDHDYNLDSSKFEKAFNFKPSSYEEGIRQWSKTQLSKLK</sequence>
<dbReference type="PANTHER" id="PTHR43245">
    <property type="entry name" value="BIFUNCTIONAL POLYMYXIN RESISTANCE PROTEIN ARNA"/>
    <property type="match status" value="1"/>
</dbReference>
<dbReference type="InterPro" id="IPR036291">
    <property type="entry name" value="NAD(P)-bd_dom_sf"/>
</dbReference>
<dbReference type="Proteomes" id="UP001214530">
    <property type="component" value="Chromosome"/>
</dbReference>
<dbReference type="Pfam" id="PF01370">
    <property type="entry name" value="Epimerase"/>
    <property type="match status" value="1"/>
</dbReference>
<dbReference type="PANTHER" id="PTHR43245:SF13">
    <property type="entry name" value="UDP-D-APIOSE_UDP-D-XYLOSE SYNTHASE 2"/>
    <property type="match status" value="1"/>
</dbReference>
<dbReference type="InterPro" id="IPR050177">
    <property type="entry name" value="Lipid_A_modif_metabolic_enz"/>
</dbReference>
<organism evidence="2 3">
    <name type="scientific">Candidatus Pedobacter colombiensis</name>
    <dbReference type="NCBI Taxonomy" id="3121371"/>
    <lineage>
        <taxon>Bacteria</taxon>
        <taxon>Pseudomonadati</taxon>
        <taxon>Bacteroidota</taxon>
        <taxon>Sphingobacteriia</taxon>
        <taxon>Sphingobacteriales</taxon>
        <taxon>Sphingobacteriaceae</taxon>
        <taxon>Pedobacter</taxon>
    </lineage>
</organism>
<dbReference type="Gene3D" id="3.40.50.720">
    <property type="entry name" value="NAD(P)-binding Rossmann-like Domain"/>
    <property type="match status" value="1"/>
</dbReference>
<dbReference type="EMBL" id="CP119313">
    <property type="protein sequence ID" value="WEK18689.1"/>
    <property type="molecule type" value="Genomic_DNA"/>
</dbReference>
<feature type="domain" description="NAD-dependent epimerase/dehydratase" evidence="1">
    <location>
        <begin position="4"/>
        <end position="214"/>
    </location>
</feature>
<gene>
    <name evidence="2" type="ORF">P0Y49_18030</name>
</gene>
<accession>A0AAJ5W802</accession>
<dbReference type="SUPFAM" id="SSF51735">
    <property type="entry name" value="NAD(P)-binding Rossmann-fold domains"/>
    <property type="match status" value="1"/>
</dbReference>
<protein>
    <submittedName>
        <fullName evidence="2">NAD-dependent epimerase/dehydratase family protein</fullName>
    </submittedName>
</protein>
<evidence type="ECO:0000313" key="2">
    <source>
        <dbReference type="EMBL" id="WEK18689.1"/>
    </source>
</evidence>
<evidence type="ECO:0000313" key="3">
    <source>
        <dbReference type="Proteomes" id="UP001214530"/>
    </source>
</evidence>
<evidence type="ECO:0000259" key="1">
    <source>
        <dbReference type="Pfam" id="PF01370"/>
    </source>
</evidence>
<proteinExistence type="predicted"/>
<name>A0AAJ5W802_9SPHI</name>